<dbReference type="EMBL" id="BMNM01000001">
    <property type="protein sequence ID" value="GGI68935.1"/>
    <property type="molecule type" value="Genomic_DNA"/>
</dbReference>
<sequence length="156" mass="18062">MKVMSSSIPEYLRSSIKVKEIVNGVEINSFKVPPHKFFVNEELAYLSLPLNIDEKILINKINELKLGRKTIEKLYAIRLDTEPWQYNELELPDLVNNEVDGTSLEGRGNIVFSAYIHVNDIKNFLKIVAFKYVSYIEINIVRLAGYQGVIRYLVHF</sequence>
<protein>
    <submittedName>
        <fullName evidence="1">Uncharacterized protein</fullName>
    </submittedName>
</protein>
<dbReference type="AlphaFoldDB" id="A0A830E468"/>
<evidence type="ECO:0000313" key="1">
    <source>
        <dbReference type="EMBL" id="GGI68935.1"/>
    </source>
</evidence>
<dbReference type="Proteomes" id="UP000657075">
    <property type="component" value="Unassembled WGS sequence"/>
</dbReference>
<comment type="caution">
    <text evidence="1">The sequence shown here is derived from an EMBL/GenBank/DDBJ whole genome shotgun (WGS) entry which is preliminary data.</text>
</comment>
<organism evidence="1 2">
    <name type="scientific">Vulcanisaeta souniana JCM 11219</name>
    <dbReference type="NCBI Taxonomy" id="1293586"/>
    <lineage>
        <taxon>Archaea</taxon>
        <taxon>Thermoproteota</taxon>
        <taxon>Thermoprotei</taxon>
        <taxon>Thermoproteales</taxon>
        <taxon>Thermoproteaceae</taxon>
        <taxon>Vulcanisaeta</taxon>
    </lineage>
</organism>
<proteinExistence type="predicted"/>
<reference evidence="1" key="2">
    <citation type="submission" date="2020-09" db="EMBL/GenBank/DDBJ databases">
        <authorList>
            <person name="Sun Q."/>
            <person name="Ohkuma M."/>
        </authorList>
    </citation>
    <scope>NUCLEOTIDE SEQUENCE</scope>
    <source>
        <strain evidence="1">JCM 11219</strain>
    </source>
</reference>
<name>A0A830E468_9CREN</name>
<accession>A0A830E468</accession>
<evidence type="ECO:0000313" key="2">
    <source>
        <dbReference type="Proteomes" id="UP000657075"/>
    </source>
</evidence>
<reference evidence="1" key="1">
    <citation type="journal article" date="2014" name="Int. J. Syst. Evol. Microbiol.">
        <title>Complete genome sequence of Corynebacterium casei LMG S-19264T (=DSM 44701T), isolated from a smear-ripened cheese.</title>
        <authorList>
            <consortium name="US DOE Joint Genome Institute (JGI-PGF)"/>
            <person name="Walter F."/>
            <person name="Albersmeier A."/>
            <person name="Kalinowski J."/>
            <person name="Ruckert C."/>
        </authorList>
    </citation>
    <scope>NUCLEOTIDE SEQUENCE</scope>
    <source>
        <strain evidence="1">JCM 11219</strain>
    </source>
</reference>
<gene>
    <name evidence="1" type="ORF">GCM10007112_02350</name>
</gene>